<dbReference type="AlphaFoldDB" id="A0A9W8HG95"/>
<evidence type="ECO:0000256" key="7">
    <source>
        <dbReference type="ARBA" id="ARBA00022840"/>
    </source>
</evidence>
<dbReference type="Proteomes" id="UP001140217">
    <property type="component" value="Unassembled WGS sequence"/>
</dbReference>
<comment type="caution">
    <text evidence="10">The sequence shown here is derived from an EMBL/GenBank/DDBJ whole genome shotgun (WGS) entry which is preliminary data.</text>
</comment>
<evidence type="ECO:0000256" key="5">
    <source>
        <dbReference type="ARBA" id="ARBA00022741"/>
    </source>
</evidence>
<evidence type="ECO:0000256" key="4">
    <source>
        <dbReference type="ARBA" id="ARBA00022679"/>
    </source>
</evidence>
<keyword evidence="5 8" id="KW-0547">Nucleotide-binding</keyword>
<evidence type="ECO:0000313" key="10">
    <source>
        <dbReference type="EMBL" id="KAJ2783326.1"/>
    </source>
</evidence>
<name>A0A9W8HG95_9FUNG</name>
<dbReference type="GO" id="GO:0035299">
    <property type="term" value="F:inositol-1,3,4,5,6-pentakisphosphate 2-kinase activity"/>
    <property type="evidence" value="ECO:0007669"/>
    <property type="project" value="UniProtKB-EC"/>
</dbReference>
<evidence type="ECO:0000256" key="1">
    <source>
        <dbReference type="ARBA" id="ARBA00001774"/>
    </source>
</evidence>
<dbReference type="GO" id="GO:0005634">
    <property type="term" value="C:nucleus"/>
    <property type="evidence" value="ECO:0007669"/>
    <property type="project" value="TreeGrafter"/>
</dbReference>
<keyword evidence="4 8" id="KW-0808">Transferase</keyword>
<keyword evidence="7 8" id="KW-0067">ATP-binding</keyword>
<protein>
    <recommendedName>
        <fullName evidence="3 8">Inositol-pentakisphosphate 2-kinase</fullName>
        <ecNumber evidence="2 8">2.7.1.158</ecNumber>
    </recommendedName>
</protein>
<gene>
    <name evidence="10" type="ORF">H4R18_001772</name>
</gene>
<dbReference type="InterPro" id="IPR009286">
    <property type="entry name" value="Ins_P5_2-kin"/>
</dbReference>
<dbReference type="EMBL" id="JANBUL010000050">
    <property type="protein sequence ID" value="KAJ2783326.1"/>
    <property type="molecule type" value="Genomic_DNA"/>
</dbReference>
<feature type="compositionally biased region" description="Basic and acidic residues" evidence="9">
    <location>
        <begin position="9"/>
        <end position="21"/>
    </location>
</feature>
<keyword evidence="11" id="KW-1185">Reference proteome</keyword>
<dbReference type="EC" id="2.7.1.158" evidence="2 8"/>
<comment type="domain">
    <text evidence="8">The EXKPK motif is conserved in inositol-pentakisphosphate 2-kinases of both family 1 and 2.</text>
</comment>
<evidence type="ECO:0000256" key="2">
    <source>
        <dbReference type="ARBA" id="ARBA00012023"/>
    </source>
</evidence>
<comment type="catalytic activity">
    <reaction evidence="1 8">
        <text>1D-myo-inositol 1,3,4,5,6-pentakisphosphate + ATP = 1D-myo-inositol hexakisphosphate + ADP + H(+)</text>
        <dbReference type="Rhea" id="RHEA:20313"/>
        <dbReference type="ChEBI" id="CHEBI:15378"/>
        <dbReference type="ChEBI" id="CHEBI:30616"/>
        <dbReference type="ChEBI" id="CHEBI:57733"/>
        <dbReference type="ChEBI" id="CHEBI:58130"/>
        <dbReference type="ChEBI" id="CHEBI:456216"/>
        <dbReference type="EC" id="2.7.1.158"/>
    </reaction>
</comment>
<dbReference type="Gene3D" id="3.30.200.110">
    <property type="entry name" value="Inositol-pentakisphosphate 2-kinase, N-lobe"/>
    <property type="match status" value="1"/>
</dbReference>
<dbReference type="Pfam" id="PF06090">
    <property type="entry name" value="Ins_P5_2-kin"/>
    <property type="match status" value="1"/>
</dbReference>
<feature type="region of interest" description="Disordered" evidence="9">
    <location>
        <begin position="1"/>
        <end position="21"/>
    </location>
</feature>
<comment type="function">
    <text evidence="8">Phosphorylates Ins(1,3,4,5,6)P5 at position 2 to form Ins(1,2,3,4,5,6)P6 (InsP6 or phytate).</text>
</comment>
<reference evidence="10" key="1">
    <citation type="submission" date="2022-07" db="EMBL/GenBank/DDBJ databases">
        <title>Phylogenomic reconstructions and comparative analyses of Kickxellomycotina fungi.</title>
        <authorList>
            <person name="Reynolds N.K."/>
            <person name="Stajich J.E."/>
            <person name="Barry K."/>
            <person name="Grigoriev I.V."/>
            <person name="Crous P."/>
            <person name="Smith M.E."/>
        </authorList>
    </citation>
    <scope>NUCLEOTIDE SEQUENCE</scope>
    <source>
        <strain evidence="10">NBRC 105414</strain>
    </source>
</reference>
<proteinExistence type="predicted"/>
<evidence type="ECO:0000256" key="3">
    <source>
        <dbReference type="ARBA" id="ARBA00014846"/>
    </source>
</evidence>
<evidence type="ECO:0000256" key="6">
    <source>
        <dbReference type="ARBA" id="ARBA00022777"/>
    </source>
</evidence>
<dbReference type="PANTHER" id="PTHR14456">
    <property type="entry name" value="INOSITOL POLYPHOSPHATE KINASE 1"/>
    <property type="match status" value="1"/>
</dbReference>
<dbReference type="GO" id="GO:0005524">
    <property type="term" value="F:ATP binding"/>
    <property type="evidence" value="ECO:0007669"/>
    <property type="project" value="UniProtKB-KW"/>
</dbReference>
<evidence type="ECO:0000256" key="9">
    <source>
        <dbReference type="SAM" id="MobiDB-lite"/>
    </source>
</evidence>
<dbReference type="PANTHER" id="PTHR14456:SF2">
    <property type="entry name" value="INOSITOL-PENTAKISPHOSPHATE 2-KINASE"/>
    <property type="match status" value="1"/>
</dbReference>
<dbReference type="GO" id="GO:0032958">
    <property type="term" value="P:inositol phosphate biosynthetic process"/>
    <property type="evidence" value="ECO:0007669"/>
    <property type="project" value="TreeGrafter"/>
</dbReference>
<keyword evidence="6 8" id="KW-0418">Kinase</keyword>
<dbReference type="InterPro" id="IPR043001">
    <property type="entry name" value="IP5_2-K_N_lobe"/>
</dbReference>
<dbReference type="OrthoDB" id="272370at2759"/>
<sequence>MSAVQRPLVVREEKSRSVGADEARRRVHKFLTAEAGAQSAPGGVAQQIQKLLNALAPQASSSDDSDGDYSCEGNAKMAFSYAGGDPRLDGQLLLVDKSRGGDGDGAQGAAELGRRQAAGDFSARVVGRLLGARYVLERRHVRVGRGFLERLGALAARQRPAHRAGTQVDCTQQYAALMRNMLAGQRAGGAHTVTVELKPKWGFLPRSGHIAPAHAVKRQVCRYCMQQHLKRGAAGVSALCMLDLFSDRPARVEAALRCLAQSPQNNMRVFLDGSPVDGRFADRVPRWAALQRALARILLAERVLRTLADCQRRLDALDVEGLFPVYQRALASGELPDREPEIAEWLDAVAAFQDRPATGAPPGARQAVLEFLLSMVLKDISLMVTIEGWPPRDEEPAGDDEALPEYRVAVVDTEPKKLANMPRYLARDQAVVARYLELHPDPAQWKTCQE</sequence>
<organism evidence="10 11">
    <name type="scientific">Coemansia javaensis</name>
    <dbReference type="NCBI Taxonomy" id="2761396"/>
    <lineage>
        <taxon>Eukaryota</taxon>
        <taxon>Fungi</taxon>
        <taxon>Fungi incertae sedis</taxon>
        <taxon>Zoopagomycota</taxon>
        <taxon>Kickxellomycotina</taxon>
        <taxon>Kickxellomycetes</taxon>
        <taxon>Kickxellales</taxon>
        <taxon>Kickxellaceae</taxon>
        <taxon>Coemansia</taxon>
    </lineage>
</organism>
<accession>A0A9W8HG95</accession>
<evidence type="ECO:0000256" key="8">
    <source>
        <dbReference type="RuleBase" id="RU364126"/>
    </source>
</evidence>
<evidence type="ECO:0000313" key="11">
    <source>
        <dbReference type="Proteomes" id="UP001140217"/>
    </source>
</evidence>